<feature type="domain" description="J" evidence="2">
    <location>
        <begin position="145"/>
        <end position="207"/>
    </location>
</feature>
<evidence type="ECO:0000313" key="3">
    <source>
        <dbReference type="EMBL" id="ESZ91429.1"/>
    </source>
</evidence>
<dbReference type="InterPro" id="IPR036869">
    <property type="entry name" value="J_dom_sf"/>
</dbReference>
<dbReference type="HOGENOM" id="CLU_467046_0_0_1"/>
<feature type="compositionally biased region" description="Basic residues" evidence="1">
    <location>
        <begin position="457"/>
        <end position="474"/>
    </location>
</feature>
<evidence type="ECO:0000256" key="1">
    <source>
        <dbReference type="SAM" id="MobiDB-lite"/>
    </source>
</evidence>
<feature type="region of interest" description="Disordered" evidence="1">
    <location>
        <begin position="1"/>
        <end position="24"/>
    </location>
</feature>
<feature type="region of interest" description="Disordered" evidence="1">
    <location>
        <begin position="554"/>
        <end position="584"/>
    </location>
</feature>
<dbReference type="PROSITE" id="PS50076">
    <property type="entry name" value="DNAJ_2"/>
    <property type="match status" value="1"/>
</dbReference>
<feature type="compositionally biased region" description="Basic and acidic residues" evidence="1">
    <location>
        <begin position="122"/>
        <end position="134"/>
    </location>
</feature>
<comment type="caution">
    <text evidence="3">The sequence shown here is derived from an EMBL/GenBank/DDBJ whole genome shotgun (WGS) entry which is preliminary data.</text>
</comment>
<protein>
    <recommendedName>
        <fullName evidence="2">J domain-containing protein</fullName>
    </recommendedName>
</protein>
<feature type="region of interest" description="Disordered" evidence="1">
    <location>
        <begin position="58"/>
        <end position="80"/>
    </location>
</feature>
<evidence type="ECO:0000259" key="2">
    <source>
        <dbReference type="PROSITE" id="PS50076"/>
    </source>
</evidence>
<feature type="compositionally biased region" description="Polar residues" evidence="1">
    <location>
        <begin position="101"/>
        <end position="111"/>
    </location>
</feature>
<keyword evidence="4" id="KW-1185">Reference proteome</keyword>
<dbReference type="AlphaFoldDB" id="W9C984"/>
<proteinExistence type="predicted"/>
<feature type="compositionally biased region" description="Basic and acidic residues" evidence="1">
    <location>
        <begin position="554"/>
        <end position="576"/>
    </location>
</feature>
<name>W9C984_SCLBF</name>
<reference evidence="3 4" key="1">
    <citation type="journal article" date="2014" name="Genome Announc.">
        <title>Draft genome sequence of Sclerotinia borealis, a psychrophilic plant pathogenic fungus.</title>
        <authorList>
            <person name="Mardanov A.V."/>
            <person name="Beletsky A.V."/>
            <person name="Kadnikov V.V."/>
            <person name="Ignatov A.N."/>
            <person name="Ravin N.V."/>
        </authorList>
    </citation>
    <scope>NUCLEOTIDE SEQUENCE [LARGE SCALE GENOMIC DNA]</scope>
    <source>
        <strain evidence="4">F-4157</strain>
    </source>
</reference>
<dbReference type="Proteomes" id="UP000019487">
    <property type="component" value="Unassembled WGS sequence"/>
</dbReference>
<dbReference type="InterPro" id="IPR001623">
    <property type="entry name" value="DnaJ_domain"/>
</dbReference>
<dbReference type="OrthoDB" id="3542196at2759"/>
<organism evidence="3 4">
    <name type="scientific">Sclerotinia borealis (strain F-4128)</name>
    <dbReference type="NCBI Taxonomy" id="1432307"/>
    <lineage>
        <taxon>Eukaryota</taxon>
        <taxon>Fungi</taxon>
        <taxon>Dikarya</taxon>
        <taxon>Ascomycota</taxon>
        <taxon>Pezizomycotina</taxon>
        <taxon>Leotiomycetes</taxon>
        <taxon>Helotiales</taxon>
        <taxon>Sclerotiniaceae</taxon>
        <taxon>Sclerotinia</taxon>
    </lineage>
</organism>
<feature type="compositionally biased region" description="Pro residues" evidence="1">
    <location>
        <begin position="426"/>
        <end position="440"/>
    </location>
</feature>
<dbReference type="SUPFAM" id="SSF46565">
    <property type="entry name" value="Chaperone J-domain"/>
    <property type="match status" value="1"/>
</dbReference>
<dbReference type="EMBL" id="AYSA01000499">
    <property type="protein sequence ID" value="ESZ91429.1"/>
    <property type="molecule type" value="Genomic_DNA"/>
</dbReference>
<sequence length="584" mass="65451">MKSSPRFSGPNTSTSEPRSGSPCLDKYELYQVEQYEAQELFEFKQYVKIIQFTEAVRSGTHPRVKISPRPGTRKSTTFEASKVPKNVNVEPVRITTEEVDTTNNLNPTPQESSKKAGKKRKYSDELEKSPEDLPRESYIDDLAMDYYSLLGLDSSASGQDIHKAHNELKKTHDPQSNEGKLNWQGKDPCAFAVLSDKHSRSTYDFARESYLKGLEKRRKVDETTVQSELPFAAFREELIRSLGAPHPDDPPDPHDEDFYQRVTAGIIVEEKDIDLSANYYIELAAPAMGKVWSGVVGKDILGQLLRNMGYQYIHNIRQAKDDKALDRVRGAWNKKLIAYSILKDERLRAKYNERNFSHKLFGDRQKVYDAKELDRVQKSWSLTLPLPSGAKVSVPKVISSRIPSAASDIDPLNGDHINPKASTPSIPTPKKPQSPIPIQPQQPNTTAPKSLGPQHYSGRKRKRDRHQKARKIRAQKASIQRQIDVQRAAAQRAGAQRKALQESLGLGVALPSGPGVGLGTRMGMGARLVKGEVVYGDGGVGTLRLVTHPCEEAAREWKPADKKQRVRDREGGEKREMRKKSGSL</sequence>
<feature type="region of interest" description="Disordered" evidence="1">
    <location>
        <begin position="92"/>
        <end position="134"/>
    </location>
</feature>
<evidence type="ECO:0000313" key="4">
    <source>
        <dbReference type="Proteomes" id="UP000019487"/>
    </source>
</evidence>
<feature type="region of interest" description="Disordered" evidence="1">
    <location>
        <begin position="405"/>
        <end position="480"/>
    </location>
</feature>
<feature type="compositionally biased region" description="Polar residues" evidence="1">
    <location>
        <begin position="1"/>
        <end position="18"/>
    </location>
</feature>
<dbReference type="Gene3D" id="1.10.287.110">
    <property type="entry name" value="DnaJ domain"/>
    <property type="match status" value="1"/>
</dbReference>
<gene>
    <name evidence="3" type="ORF">SBOR_8183</name>
</gene>
<accession>W9C984</accession>